<dbReference type="InterPro" id="IPR030688">
    <property type="entry name" value="MeTrfase_MtrA/MtxA"/>
</dbReference>
<keyword evidence="1 3" id="KW-0808">Transferase</keyword>
<evidence type="ECO:0000259" key="2">
    <source>
        <dbReference type="Pfam" id="PF14251"/>
    </source>
</evidence>
<dbReference type="Pfam" id="PF14251">
    <property type="entry name" value="PterinBD-DUF4346"/>
    <property type="match status" value="1"/>
</dbReference>
<reference evidence="3" key="1">
    <citation type="submission" date="2005-08" db="EMBL/GenBank/DDBJ databases">
        <title>Complete sequence of Dechloromonas aromatica RCB.</title>
        <authorList>
            <person name="Salinero K.K."/>
            <person name="Copeland A."/>
            <person name="Lucas S."/>
            <person name="Lapidus A."/>
            <person name="Barry K."/>
            <person name="Detter J.C."/>
            <person name="Glavina T."/>
            <person name="Hammon N."/>
            <person name="Israni S."/>
            <person name="Pitluck S."/>
            <person name="Di Bartolo G."/>
            <person name="Trong S."/>
            <person name="Schmutz J."/>
            <person name="Larimer F."/>
            <person name="Land M."/>
            <person name="Ivanova N."/>
            <person name="Richardson P."/>
        </authorList>
    </citation>
    <scope>NUCLEOTIDE SEQUENCE</scope>
    <source>
        <strain evidence="3">RCB</strain>
    </source>
</reference>
<feature type="domain" description="DUF4346" evidence="2">
    <location>
        <begin position="280"/>
        <end position="358"/>
    </location>
</feature>
<dbReference type="Pfam" id="PF04208">
    <property type="entry name" value="MtrA"/>
    <property type="match status" value="1"/>
</dbReference>
<dbReference type="STRING" id="159087.Daro_2280"/>
<proteinExistence type="predicted"/>
<sequence>MSTPGLDAIQEQMHLAMAATKCHRCGCFQDTVQALENSPRIRAVLPELIAEARNLFEPKRYECLGCEVCWPAVATNAAAEIDPAVAETAHCATAEPQEREGWPPLPGDYHVVRYQAPVAVCTLNSDDLVVRLTATQAPGLAVVGSLHTENLGIEHLIRNLLPNPHIRFLIVCGEDTRKAIGHLPGQSLVALMRNGLEDGGRIRGAEGKRPVIKNVPPEHVEAFRRQVQVVDCIGMTDLEGIAAEIARAAADDPGPAPEIFTDLPAIPVRQAEEPSRLVSDPAGYLVLYPDRRRSRLVLEHYANSGTLTRVIEGTTPTALYSTVIEEGLISRLDHAAYLGRELARAEAALRDGHDYAQDRAPGEIEAPAPVAKCGCSGACH</sequence>
<dbReference type="KEGG" id="dar:Daro_2280"/>
<dbReference type="EMBL" id="CP000089">
    <property type="protein sequence ID" value="AAZ47017.1"/>
    <property type="molecule type" value="Genomic_DNA"/>
</dbReference>
<dbReference type="HOGENOM" id="CLU_062598_0_0_4"/>
<accession>Q47DR4</accession>
<dbReference type="GO" id="GO:0032259">
    <property type="term" value="P:methylation"/>
    <property type="evidence" value="ECO:0007669"/>
    <property type="project" value="UniProtKB-KW"/>
</dbReference>
<evidence type="ECO:0000256" key="1">
    <source>
        <dbReference type="ARBA" id="ARBA00022679"/>
    </source>
</evidence>
<dbReference type="AlphaFoldDB" id="Q47DR4"/>
<dbReference type="eggNOG" id="COG4063">
    <property type="taxonomic scope" value="Bacteria"/>
</dbReference>
<dbReference type="GO" id="GO:0008168">
    <property type="term" value="F:methyltransferase activity"/>
    <property type="evidence" value="ECO:0007669"/>
    <property type="project" value="UniProtKB-KW"/>
</dbReference>
<organism evidence="3">
    <name type="scientific">Dechloromonas aromatica (strain RCB)</name>
    <dbReference type="NCBI Taxonomy" id="159087"/>
    <lineage>
        <taxon>Bacteria</taxon>
        <taxon>Pseudomonadati</taxon>
        <taxon>Pseudomonadota</taxon>
        <taxon>Betaproteobacteria</taxon>
        <taxon>Rhodocyclales</taxon>
        <taxon>Azonexaceae</taxon>
        <taxon>Dechloromonas</taxon>
    </lineage>
</organism>
<dbReference type="OrthoDB" id="4029442at2"/>
<protein>
    <submittedName>
        <fullName evidence="3">Tetrahydromethanopterin S-methyltransferase, subunit A</fullName>
    </submittedName>
</protein>
<gene>
    <name evidence="3" type="ordered locus">Daro_2280</name>
</gene>
<dbReference type="NCBIfam" id="NF002128">
    <property type="entry name" value="PRK00964.1-6"/>
    <property type="match status" value="1"/>
</dbReference>
<keyword evidence="3" id="KW-0489">Methyltransferase</keyword>
<name>Q47DR4_DECAR</name>
<dbReference type="InterPro" id="IPR025595">
    <property type="entry name" value="PterinBD-DUF4346"/>
</dbReference>
<evidence type="ECO:0000313" key="3">
    <source>
        <dbReference type="EMBL" id="AAZ47017.1"/>
    </source>
</evidence>